<dbReference type="PANTHER" id="PTHR10491:SF4">
    <property type="entry name" value="METHIONINE ADENOSYLTRANSFERASE 2 SUBUNIT BETA"/>
    <property type="match status" value="1"/>
</dbReference>
<reference evidence="2" key="1">
    <citation type="submission" date="2018-05" db="EMBL/GenBank/DDBJ databases">
        <authorList>
            <person name="Lanie J.A."/>
            <person name="Ng W.-L."/>
            <person name="Kazmierczak K.M."/>
            <person name="Andrzejewski T.M."/>
            <person name="Davidsen T.M."/>
            <person name="Wayne K.J."/>
            <person name="Tettelin H."/>
            <person name="Glass J.I."/>
            <person name="Rusch D."/>
            <person name="Podicherti R."/>
            <person name="Tsui H.-C.T."/>
            <person name="Winkler M.E."/>
        </authorList>
    </citation>
    <scope>NUCLEOTIDE SEQUENCE</scope>
</reference>
<feature type="non-terminal residue" evidence="2">
    <location>
        <position position="1"/>
    </location>
</feature>
<dbReference type="Gene3D" id="3.40.50.720">
    <property type="entry name" value="NAD(P)-binding Rossmann-like Domain"/>
    <property type="match status" value="1"/>
</dbReference>
<feature type="domain" description="RmlD-like substrate binding" evidence="1">
    <location>
        <begin position="1"/>
        <end position="125"/>
    </location>
</feature>
<name>A0A382YPM6_9ZZZZ</name>
<sequence length="131" mass="14476">TMLRLMKEQDELGVVVDQVGSPTSTHSLASLLLAILGQGIKPGIYHWTDGASISWYEFAQAIQQEAIDQGLLGRKIPIKPLTTKEYPAVAVRPAYSVLDRSKTLKDMGIQATDWQQELKLVIKQVASRAED</sequence>
<evidence type="ECO:0000259" key="1">
    <source>
        <dbReference type="Pfam" id="PF04321"/>
    </source>
</evidence>
<dbReference type="GO" id="GO:0008831">
    <property type="term" value="F:dTDP-4-dehydrorhamnose reductase activity"/>
    <property type="evidence" value="ECO:0007669"/>
    <property type="project" value="TreeGrafter"/>
</dbReference>
<dbReference type="InterPro" id="IPR036291">
    <property type="entry name" value="NAD(P)-bd_dom_sf"/>
</dbReference>
<dbReference type="Pfam" id="PF04321">
    <property type="entry name" value="RmlD_sub_bind"/>
    <property type="match status" value="1"/>
</dbReference>
<accession>A0A382YPM6</accession>
<dbReference type="InterPro" id="IPR005913">
    <property type="entry name" value="dTDP_dehydrorham_reduct"/>
</dbReference>
<protein>
    <recommendedName>
        <fullName evidence="1">RmlD-like substrate binding domain-containing protein</fullName>
    </recommendedName>
</protein>
<dbReference type="InterPro" id="IPR029903">
    <property type="entry name" value="RmlD-like-bd"/>
</dbReference>
<dbReference type="SUPFAM" id="SSF51735">
    <property type="entry name" value="NAD(P)-binding Rossmann-fold domains"/>
    <property type="match status" value="1"/>
</dbReference>
<dbReference type="EMBL" id="UINC01177496">
    <property type="protein sequence ID" value="SVD85173.1"/>
    <property type="molecule type" value="Genomic_DNA"/>
</dbReference>
<dbReference type="GO" id="GO:0019305">
    <property type="term" value="P:dTDP-rhamnose biosynthetic process"/>
    <property type="evidence" value="ECO:0007669"/>
    <property type="project" value="TreeGrafter"/>
</dbReference>
<evidence type="ECO:0000313" key="2">
    <source>
        <dbReference type="EMBL" id="SVD85173.1"/>
    </source>
</evidence>
<proteinExistence type="predicted"/>
<dbReference type="AlphaFoldDB" id="A0A382YPM6"/>
<dbReference type="GO" id="GO:0005829">
    <property type="term" value="C:cytosol"/>
    <property type="evidence" value="ECO:0007669"/>
    <property type="project" value="TreeGrafter"/>
</dbReference>
<organism evidence="2">
    <name type="scientific">marine metagenome</name>
    <dbReference type="NCBI Taxonomy" id="408172"/>
    <lineage>
        <taxon>unclassified sequences</taxon>
        <taxon>metagenomes</taxon>
        <taxon>ecological metagenomes</taxon>
    </lineage>
</organism>
<gene>
    <name evidence="2" type="ORF">METZ01_LOCUS438027</name>
</gene>
<dbReference type="PANTHER" id="PTHR10491">
    <property type="entry name" value="DTDP-4-DEHYDRORHAMNOSE REDUCTASE"/>
    <property type="match status" value="1"/>
</dbReference>